<protein>
    <submittedName>
        <fullName evidence="1">Non-specific serine/threonine protein kinase protein</fullName>
        <ecNumber evidence="1">2.7.11.1</ecNumber>
    </submittedName>
</protein>
<dbReference type="EMBL" id="CM037028">
    <property type="protein sequence ID" value="KAH7656987.1"/>
    <property type="molecule type" value="Genomic_DNA"/>
</dbReference>
<gene>
    <name evidence="1" type="ORF">IHE45_18G111300</name>
</gene>
<dbReference type="EC" id="2.7.11.1" evidence="1"/>
<keyword evidence="2" id="KW-1185">Reference proteome</keyword>
<reference evidence="2" key="1">
    <citation type="journal article" date="2022" name="Nat. Commun.">
        <title>Chromosome evolution and the genetic basis of agronomically important traits in greater yam.</title>
        <authorList>
            <person name="Bredeson J.V."/>
            <person name="Lyons J.B."/>
            <person name="Oniyinde I.O."/>
            <person name="Okereke N.R."/>
            <person name="Kolade O."/>
            <person name="Nnabue I."/>
            <person name="Nwadili C.O."/>
            <person name="Hribova E."/>
            <person name="Parker M."/>
            <person name="Nwogha J."/>
            <person name="Shu S."/>
            <person name="Carlson J."/>
            <person name="Kariba R."/>
            <person name="Muthemba S."/>
            <person name="Knop K."/>
            <person name="Barton G.J."/>
            <person name="Sherwood A.V."/>
            <person name="Lopez-Montes A."/>
            <person name="Asiedu R."/>
            <person name="Jamnadass R."/>
            <person name="Muchugi A."/>
            <person name="Goodstein D."/>
            <person name="Egesi C.N."/>
            <person name="Featherston J."/>
            <person name="Asfaw A."/>
            <person name="Simpson G.G."/>
            <person name="Dolezel J."/>
            <person name="Hendre P.S."/>
            <person name="Van Deynze A."/>
            <person name="Kumar P.L."/>
            <person name="Obidiegwu J.E."/>
            <person name="Bhattacharjee R."/>
            <person name="Rokhsar D.S."/>
        </authorList>
    </citation>
    <scope>NUCLEOTIDE SEQUENCE [LARGE SCALE GENOMIC DNA]</scope>
    <source>
        <strain evidence="2">cv. TDa95/00328</strain>
    </source>
</reference>
<sequence>MFPKALVFIFLVKLVASSNHGFIFNGFRGANLSLNGLGDITPEGLLRLTNFTKEALGHAFYPLPLHLKNSSTGTVLSFSTTFVFVLQPQINYEQVCGHGIAFTISHSKNLPGALPSQYFGLFNSTNNESKENHIVAIEFDTVQNLDLGDINDNHVGIDINSLKSVNSTPVSYVDDKDGVLKNLTLVSGNPMQVWIDYSAMDMKLDVVISPLGVPKPKHSLLSTKLVNLSTVILDGMYVGFSASNGAATSSHYILGWSFSINGKAQDLDISQLPSVPQQGESKKKSSLLLIVALALVTAILLLLLCTGGIILILRRRKKYAEVLEEWEVEFGPHRFSYKDLFKATKGFKEENLLGAGGFGQVYEGLLPGSKMEIAVKKISHESRQGMREFVSEIVSMGRLRHRNLVQLLGYCRRQGELLLVYDLMPNGSLDKFLFSKTKPSLNWSQRFQVIKGVASGLLYLHEEWEQVVVHRDIKASNVLLDSEFNARLSDFGLARLYDHGSNPQTTRMVGTIGYLAPELSKTGKATTSTDVYAFGAFILEVACGRRPLEMRSTGESTPGLVDIVLDYWKKGVILNAKDPKVGSNYVEEEMELVLKLGLLCSHPEPTRRPSMRQVVRFLEGDAPLLVSPDSFSASASAVNCDDASDNIILSYPSISHTTSATDSVLEDISLMH</sequence>
<name>A0ACB7U9J4_DIOAL</name>
<accession>A0ACB7U9J4</accession>
<keyword evidence="1" id="KW-0418">Kinase</keyword>
<keyword evidence="1" id="KW-0808">Transferase</keyword>
<evidence type="ECO:0000313" key="2">
    <source>
        <dbReference type="Proteomes" id="UP000827976"/>
    </source>
</evidence>
<keyword evidence="1" id="KW-0723">Serine/threonine-protein kinase</keyword>
<comment type="caution">
    <text evidence="1">The sequence shown here is derived from an EMBL/GenBank/DDBJ whole genome shotgun (WGS) entry which is preliminary data.</text>
</comment>
<organism evidence="1 2">
    <name type="scientific">Dioscorea alata</name>
    <name type="common">Purple yam</name>
    <dbReference type="NCBI Taxonomy" id="55571"/>
    <lineage>
        <taxon>Eukaryota</taxon>
        <taxon>Viridiplantae</taxon>
        <taxon>Streptophyta</taxon>
        <taxon>Embryophyta</taxon>
        <taxon>Tracheophyta</taxon>
        <taxon>Spermatophyta</taxon>
        <taxon>Magnoliopsida</taxon>
        <taxon>Liliopsida</taxon>
        <taxon>Dioscoreales</taxon>
        <taxon>Dioscoreaceae</taxon>
        <taxon>Dioscorea</taxon>
    </lineage>
</organism>
<evidence type="ECO:0000313" key="1">
    <source>
        <dbReference type="EMBL" id="KAH7656987.1"/>
    </source>
</evidence>
<dbReference type="Proteomes" id="UP000827976">
    <property type="component" value="Chromosome 18"/>
</dbReference>
<proteinExistence type="predicted"/>